<evidence type="ECO:0000256" key="1">
    <source>
        <dbReference type="SAM" id="MobiDB-lite"/>
    </source>
</evidence>
<name>A0ABR4QJL2_9CEST</name>
<feature type="compositionally biased region" description="Polar residues" evidence="1">
    <location>
        <begin position="369"/>
        <end position="379"/>
    </location>
</feature>
<comment type="caution">
    <text evidence="4">The sequence shown here is derived from an EMBL/GenBank/DDBJ whole genome shotgun (WGS) entry which is preliminary data.</text>
</comment>
<evidence type="ECO:0000256" key="3">
    <source>
        <dbReference type="SAM" id="SignalP"/>
    </source>
</evidence>
<feature type="region of interest" description="Disordered" evidence="1">
    <location>
        <begin position="183"/>
        <end position="297"/>
    </location>
</feature>
<dbReference type="EMBL" id="JAKROA010000002">
    <property type="protein sequence ID" value="KAL5109659.1"/>
    <property type="molecule type" value="Genomic_DNA"/>
</dbReference>
<keyword evidence="5" id="KW-1185">Reference proteome</keyword>
<feature type="region of interest" description="Disordered" evidence="1">
    <location>
        <begin position="665"/>
        <end position="716"/>
    </location>
</feature>
<sequence length="716" mass="77363">MVSPMWIIVLLFASSLPGTHGYILCKCDTAECRVAKMSECRAKFYCYVSFRLAKLSERKTSATLRMYGAGSQLFIAEHRGCVPPDRLEMCHEHAAGGGDGDGGVISGGFGNLNIDEEGRARPPVVRCCRDNWCNINQELEFTRAELEGRQFFLNPEISDLEPGSDFSLFSSKSAKGALHPHLYMDPQKSANEPQKKRKNTGVAAAATSTASSTQGQRKRPSYANDGPFNQWLGRASTSSASSPPLHQSPSLSSPSSLGPHAKGRDSALKSDATYLSPPRLEPRHPQEDDAETTREGEPGPAIVLQPLHIAIGVCLIILMAVGVLLHVVIVLHRRHRRLKRELMRQTQKTVVTASHQQQQQQQPHHRSLTAANATTDRSDGQQIHLQQLKYSTASPEQLCQYKSENRNGRACCFLRVWKRPQAKTLPSNLYNEASTHQATNMTQEAQFKQYLPHESQTSPQSLATYHGVLAPTSSLCNSALTPPTLPNSSTLSQQQQHQPPPLQSVMYSPNSSDHALHPNINKNAYATGSSVSGGSGNNPSTAESSLPTQSSAVTGWNNASNGVFFLNGLNHAMHTANVERPNLSDSSEAAGLVTPDFETRRANVALPLALLGGEGVGPPLPSPPTNSTSLALFRSAAPQNEACTLVTPYAQLQLSLSFDQYDTPERIFGDGNTSTAGSGSLDGVNGPRNQPSSNPTTNSSLLHSYCEHGGTGDLRV</sequence>
<organism evidence="4 5">
    <name type="scientific">Taenia crassiceps</name>
    <dbReference type="NCBI Taxonomy" id="6207"/>
    <lineage>
        <taxon>Eukaryota</taxon>
        <taxon>Metazoa</taxon>
        <taxon>Spiralia</taxon>
        <taxon>Lophotrochozoa</taxon>
        <taxon>Platyhelminthes</taxon>
        <taxon>Cestoda</taxon>
        <taxon>Eucestoda</taxon>
        <taxon>Cyclophyllidea</taxon>
        <taxon>Taeniidae</taxon>
        <taxon>Taenia</taxon>
    </lineage>
</organism>
<keyword evidence="3" id="KW-0732">Signal</keyword>
<evidence type="ECO:0000313" key="5">
    <source>
        <dbReference type="Proteomes" id="UP001651158"/>
    </source>
</evidence>
<reference evidence="4 5" key="1">
    <citation type="journal article" date="2022" name="Front. Cell. Infect. Microbiol.">
        <title>The Genomes of Two Strains of Taenia crassiceps the Animal Model for the Study of Human Cysticercosis.</title>
        <authorList>
            <person name="Bobes R.J."/>
            <person name="Estrada K."/>
            <person name="Rios-Valencia D.G."/>
            <person name="Calderon-Gallegos A."/>
            <person name="de la Torre P."/>
            <person name="Carrero J.C."/>
            <person name="Sanchez-Flores A."/>
            <person name="Laclette J.P."/>
        </authorList>
    </citation>
    <scope>NUCLEOTIDE SEQUENCE [LARGE SCALE GENOMIC DNA]</scope>
    <source>
        <strain evidence="4">WFUcys</strain>
    </source>
</reference>
<feature type="region of interest" description="Disordered" evidence="1">
    <location>
        <begin position="479"/>
        <end position="553"/>
    </location>
</feature>
<evidence type="ECO:0000256" key="2">
    <source>
        <dbReference type="SAM" id="Phobius"/>
    </source>
</evidence>
<feature type="signal peptide" evidence="3">
    <location>
        <begin position="1"/>
        <end position="21"/>
    </location>
</feature>
<accession>A0ABR4QJL2</accession>
<feature type="compositionally biased region" description="Basic and acidic residues" evidence="1">
    <location>
        <begin position="280"/>
        <end position="297"/>
    </location>
</feature>
<feature type="compositionally biased region" description="Low complexity" evidence="1">
    <location>
        <begin position="691"/>
        <end position="702"/>
    </location>
</feature>
<feature type="compositionally biased region" description="Low complexity" evidence="1">
    <location>
        <begin position="236"/>
        <end position="259"/>
    </location>
</feature>
<feature type="compositionally biased region" description="Low complexity" evidence="1">
    <location>
        <begin position="203"/>
        <end position="213"/>
    </location>
</feature>
<dbReference type="Proteomes" id="UP001651158">
    <property type="component" value="Unassembled WGS sequence"/>
</dbReference>
<gene>
    <name evidence="4" type="ORF">TcWFU_000231</name>
</gene>
<proteinExistence type="predicted"/>
<feature type="region of interest" description="Disordered" evidence="1">
    <location>
        <begin position="353"/>
        <end position="379"/>
    </location>
</feature>
<evidence type="ECO:0000313" key="4">
    <source>
        <dbReference type="EMBL" id="KAL5109659.1"/>
    </source>
</evidence>
<feature type="compositionally biased region" description="Polar residues" evidence="1">
    <location>
        <begin position="537"/>
        <end position="553"/>
    </location>
</feature>
<feature type="chain" id="PRO_5045442736" evidence="3">
    <location>
        <begin position="22"/>
        <end position="716"/>
    </location>
</feature>
<feature type="transmembrane region" description="Helical" evidence="2">
    <location>
        <begin position="307"/>
        <end position="331"/>
    </location>
</feature>
<keyword evidence="2" id="KW-0812">Transmembrane</keyword>
<protein>
    <submittedName>
        <fullName evidence="4">Uncharacterized protein</fullName>
    </submittedName>
</protein>
<feature type="compositionally biased region" description="Low complexity" evidence="1">
    <location>
        <begin position="488"/>
        <end position="497"/>
    </location>
</feature>
<keyword evidence="2" id="KW-0472">Membrane</keyword>
<keyword evidence="2" id="KW-1133">Transmembrane helix</keyword>